<evidence type="ECO:0000313" key="1">
    <source>
        <dbReference type="EMBL" id="MFC4502471.1"/>
    </source>
</evidence>
<sequence>MQQYFATHPSTPIPQRRIDRTLTSFQAVQRQVGPAVADRRLQWLAEKSVKARRVEVFA</sequence>
<gene>
    <name evidence="1" type="ORF">ACFPIH_23585</name>
</gene>
<reference evidence="2" key="1">
    <citation type="journal article" date="2019" name="Int. J. Syst. Evol. Microbiol.">
        <title>The Global Catalogue of Microorganisms (GCM) 10K type strain sequencing project: providing services to taxonomists for standard genome sequencing and annotation.</title>
        <authorList>
            <consortium name="The Broad Institute Genomics Platform"/>
            <consortium name="The Broad Institute Genome Sequencing Center for Infectious Disease"/>
            <person name="Wu L."/>
            <person name="Ma J."/>
        </authorList>
    </citation>
    <scope>NUCLEOTIDE SEQUENCE [LARGE SCALE GENOMIC DNA]</scope>
    <source>
        <strain evidence="2">CGMCC 4.7177</strain>
    </source>
</reference>
<accession>A0ABV9ATM1</accession>
<dbReference type="EMBL" id="JBHSFK010000015">
    <property type="protein sequence ID" value="MFC4502471.1"/>
    <property type="molecule type" value="Genomic_DNA"/>
</dbReference>
<evidence type="ECO:0000313" key="2">
    <source>
        <dbReference type="Proteomes" id="UP001595839"/>
    </source>
</evidence>
<keyword evidence="2" id="KW-1185">Reference proteome</keyword>
<organism evidence="1 2">
    <name type="scientific">Streptomyces vulcanius</name>
    <dbReference type="NCBI Taxonomy" id="1441876"/>
    <lineage>
        <taxon>Bacteria</taxon>
        <taxon>Bacillati</taxon>
        <taxon>Actinomycetota</taxon>
        <taxon>Actinomycetes</taxon>
        <taxon>Kitasatosporales</taxon>
        <taxon>Streptomycetaceae</taxon>
        <taxon>Streptomyces</taxon>
    </lineage>
</organism>
<comment type="caution">
    <text evidence="1">The sequence shown here is derived from an EMBL/GenBank/DDBJ whole genome shotgun (WGS) entry which is preliminary data.</text>
</comment>
<proteinExistence type="predicted"/>
<dbReference type="RefSeq" id="WP_381174968.1">
    <property type="nucleotide sequence ID" value="NZ_JBHSFK010000015.1"/>
</dbReference>
<name>A0ABV9ATM1_9ACTN</name>
<dbReference type="Proteomes" id="UP001595839">
    <property type="component" value="Unassembled WGS sequence"/>
</dbReference>
<protein>
    <submittedName>
        <fullName evidence="1">Uncharacterized protein</fullName>
    </submittedName>
</protein>